<proteinExistence type="predicted"/>
<keyword evidence="3" id="KW-1185">Reference proteome</keyword>
<organism evidence="2 3">
    <name type="scientific">Mycobacterium lehmannii</name>
    <dbReference type="NCBI Taxonomy" id="2048550"/>
    <lineage>
        <taxon>Bacteria</taxon>
        <taxon>Bacillati</taxon>
        <taxon>Actinomycetota</taxon>
        <taxon>Actinomycetes</taxon>
        <taxon>Mycobacteriales</taxon>
        <taxon>Mycobacteriaceae</taxon>
        <taxon>Mycobacterium</taxon>
    </lineage>
</organism>
<dbReference type="EMBL" id="LQIR01000001">
    <property type="protein sequence ID" value="KUI21325.1"/>
    <property type="molecule type" value="Genomic_DNA"/>
</dbReference>
<comment type="caution">
    <text evidence="2">The sequence shown here is derived from an EMBL/GenBank/DDBJ whole genome shotgun (WGS) entry which is preliminary data.</text>
</comment>
<gene>
    <name evidence="2" type="ORF">AU192_12995</name>
</gene>
<protein>
    <recommendedName>
        <fullName evidence="4">DUF732 domain-containing protein</fullName>
    </recommendedName>
</protein>
<evidence type="ECO:0000313" key="2">
    <source>
        <dbReference type="EMBL" id="KUI21325.1"/>
    </source>
</evidence>
<name>A0A101AF85_9MYCO</name>
<sequence>MTTRALTALSIAAVGLLMAAPQAAASPEDDLCRSITSVGYTGDCTTLTTLARDACTQFARGADSTAVAEKLDIATKDETLSNFIVAGARLYLCPEPTST</sequence>
<feature type="chain" id="PRO_5007092783" description="DUF732 domain-containing protein" evidence="1">
    <location>
        <begin position="26"/>
        <end position="99"/>
    </location>
</feature>
<dbReference type="RefSeq" id="WP_064394117.1">
    <property type="nucleotide sequence ID" value="NZ_LQIR01000001.1"/>
</dbReference>
<dbReference type="AlphaFoldDB" id="A0A101AF85"/>
<dbReference type="Proteomes" id="UP000053707">
    <property type="component" value="Unassembled WGS sequence"/>
</dbReference>
<evidence type="ECO:0000256" key="1">
    <source>
        <dbReference type="SAM" id="SignalP"/>
    </source>
</evidence>
<evidence type="ECO:0000313" key="3">
    <source>
        <dbReference type="Proteomes" id="UP000053707"/>
    </source>
</evidence>
<feature type="signal peptide" evidence="1">
    <location>
        <begin position="1"/>
        <end position="25"/>
    </location>
</feature>
<evidence type="ECO:0008006" key="4">
    <source>
        <dbReference type="Google" id="ProtNLM"/>
    </source>
</evidence>
<reference evidence="2 3" key="1">
    <citation type="submission" date="2016-01" db="EMBL/GenBank/DDBJ databases">
        <authorList>
            <consortium name="TB Trials Study Group"/>
            <person name="Sutton G."/>
            <person name="Brinkac L."/>
            <person name="Sanka R."/>
            <person name="Adams M."/>
            <person name="Lau E.L."/>
            <person name="Macaden R."/>
            <person name="Grewal H.M.S."/>
        </authorList>
    </citation>
    <scope>NUCLEOTIDE SEQUENCE [LARGE SCALE GENOMIC DNA]</scope>
    <source>
        <strain evidence="2 3">IS-1744</strain>
    </source>
</reference>
<accession>A0A101AF85</accession>
<keyword evidence="1" id="KW-0732">Signal</keyword>